<dbReference type="AlphaFoldDB" id="A0A438D863"/>
<comment type="caution">
    <text evidence="1">The sequence shown here is derived from an EMBL/GenBank/DDBJ whole genome shotgun (WGS) entry which is preliminary data.</text>
</comment>
<evidence type="ECO:0000313" key="2">
    <source>
        <dbReference type="Proteomes" id="UP000288805"/>
    </source>
</evidence>
<proteinExistence type="predicted"/>
<sequence>MHIRNLKGPSRSPSCNSYVEMTLSTAKATATWDRRVDNMLSTPFDPHIINYEPSRGFIVPKFTMYDGTNDLFDHIMHFKRLMTLNIGNDALLCKENKSLRDFMKWLEQVVLQVESCIMDVILQIFKQSIGLDTSFFESLAKKLPATMDDLFRRVDKYFMLEYDVRAASQQVLVTNRQTKDDKAGNPARRDRNKRCSYHKDHNHTTEQYKSLHYLVEKLIKAGHLKHYVRTTGRQRETSQELAVQAPASPKVPRVVINYIQGDPVDDRHSFKRQSLQVDGLLTINPKEPRAFLFGFNEVTTTSLGDIVLLVQASPVTLNIQFSVVDDLSPYNEIHSLTYHQMVSYLTEEGQVDLLGNQLVACQCYQVTLDFGHPTGKEASPESSNTRE</sequence>
<evidence type="ECO:0000313" key="1">
    <source>
        <dbReference type="EMBL" id="RVW31641.1"/>
    </source>
</evidence>
<accession>A0A438D863</accession>
<protein>
    <submittedName>
        <fullName evidence="1">Uncharacterized protein</fullName>
    </submittedName>
</protein>
<dbReference type="Proteomes" id="UP000288805">
    <property type="component" value="Unassembled WGS sequence"/>
</dbReference>
<reference evidence="1 2" key="1">
    <citation type="journal article" date="2018" name="PLoS Genet.">
        <title>Population sequencing reveals clonal diversity and ancestral inbreeding in the grapevine cultivar Chardonnay.</title>
        <authorList>
            <person name="Roach M.J."/>
            <person name="Johnson D.L."/>
            <person name="Bohlmann J."/>
            <person name="van Vuuren H.J."/>
            <person name="Jones S.J."/>
            <person name="Pretorius I.S."/>
            <person name="Schmidt S.A."/>
            <person name="Borneman A.R."/>
        </authorList>
    </citation>
    <scope>NUCLEOTIDE SEQUENCE [LARGE SCALE GENOMIC DNA]</scope>
    <source>
        <strain evidence="2">cv. Chardonnay</strain>
        <tissue evidence="1">Leaf</tissue>
    </source>
</reference>
<dbReference type="EMBL" id="QGNW01001746">
    <property type="protein sequence ID" value="RVW31641.1"/>
    <property type="molecule type" value="Genomic_DNA"/>
</dbReference>
<name>A0A438D863_VITVI</name>
<organism evidence="1 2">
    <name type="scientific">Vitis vinifera</name>
    <name type="common">Grape</name>
    <dbReference type="NCBI Taxonomy" id="29760"/>
    <lineage>
        <taxon>Eukaryota</taxon>
        <taxon>Viridiplantae</taxon>
        <taxon>Streptophyta</taxon>
        <taxon>Embryophyta</taxon>
        <taxon>Tracheophyta</taxon>
        <taxon>Spermatophyta</taxon>
        <taxon>Magnoliopsida</taxon>
        <taxon>eudicotyledons</taxon>
        <taxon>Gunneridae</taxon>
        <taxon>Pentapetalae</taxon>
        <taxon>rosids</taxon>
        <taxon>Vitales</taxon>
        <taxon>Vitaceae</taxon>
        <taxon>Viteae</taxon>
        <taxon>Vitis</taxon>
    </lineage>
</organism>
<gene>
    <name evidence="1" type="ORF">CK203_092703</name>
</gene>